<gene>
    <name evidence="1" type="ORF">H2O64_22640</name>
</gene>
<protein>
    <submittedName>
        <fullName evidence="1">Uncharacterized protein</fullName>
    </submittedName>
</protein>
<proteinExistence type="predicted"/>
<organism evidence="1 2">
    <name type="scientific">Kordia aestuariivivens</name>
    <dbReference type="NCBI Taxonomy" id="2759037"/>
    <lineage>
        <taxon>Bacteria</taxon>
        <taxon>Pseudomonadati</taxon>
        <taxon>Bacteroidota</taxon>
        <taxon>Flavobacteriia</taxon>
        <taxon>Flavobacteriales</taxon>
        <taxon>Flavobacteriaceae</taxon>
        <taxon>Kordia</taxon>
    </lineage>
</organism>
<sequence length="577" mass="65128">MKGKETLAGYDMVLALSENTINYQFQELHKRNIIHKKWGILSGKTKVGDKNKDFHITDSNADFKKKLKRWIDLQKQITEARKNNKWSEIGRLVALVESENINFDFGWDANLVAPTISIIQKDPKNLILQISFKSGKLYHRAEETSAVESFNLKGLVYAFTVPIGQLKVTKDQMIMDAGDQVENVIRDSGLTAQDFTIESLFLNFQDANISTFDKNKSTFPQEASLAFQVAIENYFNIILHDDEHPYVLGYSIQRKKIKATEKAMFQPTSLGYSTSHSNHNKKPGQFSSLNFLMMLNDTKPPTNTTAGILPASLIELGKDLTSTTDGVFGLQKNHFNIYVKSLDAYVQTTFENLKGVKLSHGFENNVMVLTKNDKHIDDKIDTTYTVTREYVQNDGNQGIAVRYRIDIKVEVHVIMKLFGEHEVKYLSLSTSGEYTKDNVKDKGASGYLDFTITTKKTGRFDLDHNFTKPKVAYDSDPNFFSGDVFAIILKVISLVITWVFAIVDAVVNQIAVDLGGAGSVSSTKLIEQLNDIDVLNQTNKIILPLGKVYTFKNLRIEDKKDIVAYDITYAPTIEKQN</sequence>
<name>A0ABR7QFY3_9FLAO</name>
<accession>A0ABR7QFY3</accession>
<evidence type="ECO:0000313" key="2">
    <source>
        <dbReference type="Proteomes" id="UP000619238"/>
    </source>
</evidence>
<reference evidence="1 2" key="1">
    <citation type="submission" date="2020-07" db="EMBL/GenBank/DDBJ databases">
        <title>Description of Kordia aestuariivivens sp. nov., isolated from a tidal flat.</title>
        <authorList>
            <person name="Park S."/>
            <person name="Yoon J.-H."/>
        </authorList>
    </citation>
    <scope>NUCLEOTIDE SEQUENCE [LARGE SCALE GENOMIC DNA]</scope>
    <source>
        <strain evidence="1 2">YSTF-M3</strain>
    </source>
</reference>
<dbReference type="Proteomes" id="UP000619238">
    <property type="component" value="Unassembled WGS sequence"/>
</dbReference>
<dbReference type="EMBL" id="JACGWS010000021">
    <property type="protein sequence ID" value="MBC8757486.1"/>
    <property type="molecule type" value="Genomic_DNA"/>
</dbReference>
<keyword evidence="2" id="KW-1185">Reference proteome</keyword>
<dbReference type="RefSeq" id="WP_187564529.1">
    <property type="nucleotide sequence ID" value="NZ_JACGWS010000021.1"/>
</dbReference>
<evidence type="ECO:0000313" key="1">
    <source>
        <dbReference type="EMBL" id="MBC8757486.1"/>
    </source>
</evidence>
<comment type="caution">
    <text evidence="1">The sequence shown here is derived from an EMBL/GenBank/DDBJ whole genome shotgun (WGS) entry which is preliminary data.</text>
</comment>